<dbReference type="InterPro" id="IPR007121">
    <property type="entry name" value="RNA_pol_bsu_CS"/>
</dbReference>
<dbReference type="GO" id="GO:0000428">
    <property type="term" value="C:DNA-directed RNA polymerase complex"/>
    <property type="evidence" value="ECO:0007669"/>
    <property type="project" value="UniProtKB-KW"/>
</dbReference>
<keyword evidence="3" id="KW-0808">Transferase</keyword>
<keyword evidence="5" id="KW-0804">Transcription</keyword>
<dbReference type="InterPro" id="IPR037033">
    <property type="entry name" value="DNA-dir_RNAP_su2_hyb_sf"/>
</dbReference>
<evidence type="ECO:0000256" key="6">
    <source>
        <dbReference type="SAM" id="Coils"/>
    </source>
</evidence>
<dbReference type="InterPro" id="IPR007120">
    <property type="entry name" value="DNA-dir_RNAP_su2_dom"/>
</dbReference>
<dbReference type="GO" id="GO:0006351">
    <property type="term" value="P:DNA-templated transcription"/>
    <property type="evidence" value="ECO:0007669"/>
    <property type="project" value="InterPro"/>
</dbReference>
<evidence type="ECO:0000256" key="5">
    <source>
        <dbReference type="ARBA" id="ARBA00023163"/>
    </source>
</evidence>
<dbReference type="PROSITE" id="PS01166">
    <property type="entry name" value="RNA_POL_BETA"/>
    <property type="match status" value="1"/>
</dbReference>
<dbReference type="EMBL" id="LAZR01001386">
    <property type="protein sequence ID" value="KKN45492.1"/>
    <property type="molecule type" value="Genomic_DNA"/>
</dbReference>
<dbReference type="EC" id="2.7.7.6" evidence="1"/>
<dbReference type="SUPFAM" id="SSF64484">
    <property type="entry name" value="beta and beta-prime subunits of DNA dependent RNA-polymerase"/>
    <property type="match status" value="1"/>
</dbReference>
<evidence type="ECO:0000256" key="3">
    <source>
        <dbReference type="ARBA" id="ARBA00022679"/>
    </source>
</evidence>
<sequence>MSNNTEMMKALNTEISQLEKDIRVQKLNNEIKRLERVIQLKEEIARHEAFLSHAKREICDQETLDRRTDLLLVNIAAEFNRINSITKAGIIMTTEVIDYVLWIKFSREDVEKCLQIPLPTVGKNGIEFLKNNDVVRVLCDFWLEREQKKMNFHQIVESLLCEDVNVIIPSQMSGSPMVHKIVKSFDRDRVVYMVSETQRLLNSVINIMPLHETDMNSWAMNHRLIIIDPVFEYISDPNEKLEYQVDKNKRYYGKFGWTAIGLSDGVLSDKNYLMTTDLRDITPFGQYHNPQRNLYSTLGMKGDELPNIRSESIQKLVEKGIDRKGWNMVTAIIDTVLNFEDQILADNRHRGLSHTVTKRFAIYGDHILAKAGKEVRTGDVLGFSKDGQPVMMDMRCDEAKITKVNRTVTDLNGEQIKLVVVTVKGKRFLRDGSKFSNLHGNKGIIRFMDLGHQVDPRTGEEVQIDVMMSGTSINKRKNFGQILEALANNLNEGNVPIVVKDDILVEKSKLEAALESKGFPKDGTSMIDTYFGESQAIVGKMFWGVTKDPEDQLWEEDRTELTNNRELRTSGLKFSHVEMKALTTRFGQGNPLLEEIMSYSQGVSMLQDGIDILRSAKGEIDAGIPVIDAKDVACVDTTQGIFHDLANIKGTIVDDEYMPEGFILRIPSYFQAIVDKEDAESYTMGLPQEILDPGQKIEYIYNTIFIPNALSRRCWRHPSGKWGLNTVGLYVNHIVIASHKFIETGDVNDQNELMRAVTRYFQNVSRMMGGKNGELSTYGMAVRYPYSSRATAALADNEDDYPTELKHCVVDNLPKNTIEIHSDMARALKVKTGDVVLAERFPCLGFMSIRPQYVRVTNDPQCKYVIRVSGNSLTSENLDFDGDSLFIASFHNPASIELLRKEMREPNDLCNRIIESMNAKKVPKHREMTLDDFQICKFPKPTNEEHAELVRKATGVKSHTGPVIALAYNLMRIVERCVPYTEAESHVHLEVLLDFLGNTVFRQKHGIKSLQEEATDAICVADTEKMVGLGFDREASQLLCDLILLEAASLRIWDLVSFHQAAKEGRGSKIINFIVRRKNKIYFASRALLGPFNLLDHLRSAPLDLPSFMLFRILKSKREDVEDVLDRIKAKKIKVRNVLTTENMRAAYEELAAYIDKILIKGD</sequence>
<dbReference type="AlphaFoldDB" id="A0A0F9R831"/>
<evidence type="ECO:0000256" key="1">
    <source>
        <dbReference type="ARBA" id="ARBA00012418"/>
    </source>
</evidence>
<comment type="caution">
    <text evidence="8">The sequence shown here is derived from an EMBL/GenBank/DDBJ whole genome shotgun (WGS) entry which is preliminary data.</text>
</comment>
<protein>
    <recommendedName>
        <fullName evidence="1">DNA-directed RNA polymerase</fullName>
        <ecNumber evidence="1">2.7.7.6</ecNumber>
    </recommendedName>
</protein>
<dbReference type="Gene3D" id="2.40.270.10">
    <property type="entry name" value="DNA-directed RNA polymerase, subunit 2, domain 6"/>
    <property type="match status" value="1"/>
</dbReference>
<evidence type="ECO:0000256" key="2">
    <source>
        <dbReference type="ARBA" id="ARBA00022478"/>
    </source>
</evidence>
<evidence type="ECO:0000259" key="7">
    <source>
        <dbReference type="Pfam" id="PF00562"/>
    </source>
</evidence>
<reference evidence="8" key="1">
    <citation type="journal article" date="2015" name="Nature">
        <title>Complex archaea that bridge the gap between prokaryotes and eukaryotes.</title>
        <authorList>
            <person name="Spang A."/>
            <person name="Saw J.H."/>
            <person name="Jorgensen S.L."/>
            <person name="Zaremba-Niedzwiedzka K."/>
            <person name="Martijn J."/>
            <person name="Lind A.E."/>
            <person name="van Eijk R."/>
            <person name="Schleper C."/>
            <person name="Guy L."/>
            <person name="Ettema T.J."/>
        </authorList>
    </citation>
    <scope>NUCLEOTIDE SEQUENCE</scope>
</reference>
<evidence type="ECO:0000313" key="8">
    <source>
        <dbReference type="EMBL" id="KKN45492.1"/>
    </source>
</evidence>
<feature type="domain" description="DNA-directed RNA polymerase subunit 2 hybrid-binding" evidence="7">
    <location>
        <begin position="397"/>
        <end position="533"/>
    </location>
</feature>
<keyword evidence="6" id="KW-0175">Coiled coil</keyword>
<keyword evidence="2" id="KW-0240">DNA-directed RNA polymerase</keyword>
<accession>A0A0F9R831</accession>
<keyword evidence="4" id="KW-0548">Nucleotidyltransferase</keyword>
<organism evidence="8">
    <name type="scientific">marine sediment metagenome</name>
    <dbReference type="NCBI Taxonomy" id="412755"/>
    <lineage>
        <taxon>unclassified sequences</taxon>
        <taxon>metagenomes</taxon>
        <taxon>ecological metagenomes</taxon>
    </lineage>
</organism>
<dbReference type="GO" id="GO:0003899">
    <property type="term" value="F:DNA-directed RNA polymerase activity"/>
    <property type="evidence" value="ECO:0007669"/>
    <property type="project" value="UniProtKB-EC"/>
</dbReference>
<dbReference type="Pfam" id="PF00562">
    <property type="entry name" value="RNA_pol_Rpb2_6"/>
    <property type="match status" value="1"/>
</dbReference>
<dbReference type="Gene3D" id="2.40.40.20">
    <property type="match status" value="1"/>
</dbReference>
<name>A0A0F9R831_9ZZZZ</name>
<feature type="coiled-coil region" evidence="6">
    <location>
        <begin position="1"/>
        <end position="57"/>
    </location>
</feature>
<dbReference type="GO" id="GO:0003677">
    <property type="term" value="F:DNA binding"/>
    <property type="evidence" value="ECO:0007669"/>
    <property type="project" value="InterPro"/>
</dbReference>
<gene>
    <name evidence="8" type="ORF">LCGC14_0682410</name>
</gene>
<proteinExistence type="predicted"/>
<evidence type="ECO:0000256" key="4">
    <source>
        <dbReference type="ARBA" id="ARBA00022695"/>
    </source>
</evidence>